<evidence type="ECO:0000256" key="1">
    <source>
        <dbReference type="SAM" id="SignalP"/>
    </source>
</evidence>
<feature type="signal peptide" evidence="1">
    <location>
        <begin position="1"/>
        <end position="39"/>
    </location>
</feature>
<dbReference type="CDD" id="cd13399">
    <property type="entry name" value="Slt35-like"/>
    <property type="match status" value="1"/>
</dbReference>
<keyword evidence="1" id="KW-0732">Signal</keyword>
<dbReference type="SUPFAM" id="SSF53955">
    <property type="entry name" value="Lysozyme-like"/>
    <property type="match status" value="1"/>
</dbReference>
<evidence type="ECO:0000313" key="4">
    <source>
        <dbReference type="Proteomes" id="UP000230161"/>
    </source>
</evidence>
<reference evidence="3 4" key="1">
    <citation type="submission" date="2017-11" db="EMBL/GenBank/DDBJ databases">
        <title>Genomic Encyclopedia of Archaeal and Bacterial Type Strains, Phase II (KMG-II): From Individual Species to Whole Genera.</title>
        <authorList>
            <person name="Goeker M."/>
        </authorList>
    </citation>
    <scope>NUCLEOTIDE SEQUENCE [LARGE SCALE GENOMIC DNA]</scope>
    <source>
        <strain evidence="3 4">DSM 25625</strain>
    </source>
</reference>
<dbReference type="Proteomes" id="UP000230161">
    <property type="component" value="Unassembled WGS sequence"/>
</dbReference>
<sequence length="242" mass="24800">MNNRRRPRRAHAATAALPALLGALLLAGCTSPVPPPAWAPPAPLPPSAGAPAGPGVSALVDPAWVARTAERTGIPERALAAYAGAAIAKDAERPDCRLGWNTLAGMGYVESRHGSAQGSSIAADGTVSPTIYGEALDGDDVEHIPDSDAGAFDGDAEFDRAVGPFQFIPESWANWQIDASGDGVADVDNIDDAALAAANYLCRASDDLGTEAGWTLGIASYNSSQLYLDRVAEAASGYGSND</sequence>
<dbReference type="InterPro" id="IPR031304">
    <property type="entry name" value="SLT_2"/>
</dbReference>
<gene>
    <name evidence="3" type="ORF">CLV54_0016</name>
</gene>
<evidence type="ECO:0000313" key="3">
    <source>
        <dbReference type="EMBL" id="PJJ64991.1"/>
    </source>
</evidence>
<dbReference type="AlphaFoldDB" id="A0A2M9C363"/>
<dbReference type="InterPro" id="IPR043426">
    <property type="entry name" value="MltB-like"/>
</dbReference>
<dbReference type="GO" id="GO:0008933">
    <property type="term" value="F:peptidoglycan lytic transglycosylase activity"/>
    <property type="evidence" value="ECO:0007669"/>
    <property type="project" value="TreeGrafter"/>
</dbReference>
<feature type="domain" description="Transglycosylase SLT" evidence="2">
    <location>
        <begin position="161"/>
        <end position="203"/>
    </location>
</feature>
<name>A0A2M9C363_9MICO</name>
<keyword evidence="4" id="KW-1185">Reference proteome</keyword>
<dbReference type="EMBL" id="PGFB01000001">
    <property type="protein sequence ID" value="PJJ64991.1"/>
    <property type="molecule type" value="Genomic_DNA"/>
</dbReference>
<protein>
    <submittedName>
        <fullName evidence="3">Transglycosylase protein with SLT domain</fullName>
    </submittedName>
</protein>
<dbReference type="Pfam" id="PF13406">
    <property type="entry name" value="SLT_2"/>
    <property type="match status" value="1"/>
</dbReference>
<accession>A0A2M9C363</accession>
<dbReference type="RefSeq" id="WP_157802736.1">
    <property type="nucleotide sequence ID" value="NZ_PGFB01000001.1"/>
</dbReference>
<evidence type="ECO:0000259" key="2">
    <source>
        <dbReference type="Pfam" id="PF13406"/>
    </source>
</evidence>
<proteinExistence type="predicted"/>
<feature type="chain" id="PRO_5014715162" evidence="1">
    <location>
        <begin position="40"/>
        <end position="242"/>
    </location>
</feature>
<dbReference type="Gene3D" id="1.10.530.10">
    <property type="match status" value="1"/>
</dbReference>
<dbReference type="PANTHER" id="PTHR30163">
    <property type="entry name" value="MEMBRANE-BOUND LYTIC MUREIN TRANSGLYCOSYLASE B"/>
    <property type="match status" value="1"/>
</dbReference>
<comment type="caution">
    <text evidence="3">The sequence shown here is derived from an EMBL/GenBank/DDBJ whole genome shotgun (WGS) entry which is preliminary data.</text>
</comment>
<dbReference type="InterPro" id="IPR023346">
    <property type="entry name" value="Lysozyme-like_dom_sf"/>
</dbReference>
<organism evidence="3 4">
    <name type="scientific">Compostimonas suwonensis</name>
    <dbReference type="NCBI Taxonomy" id="1048394"/>
    <lineage>
        <taxon>Bacteria</taxon>
        <taxon>Bacillati</taxon>
        <taxon>Actinomycetota</taxon>
        <taxon>Actinomycetes</taxon>
        <taxon>Micrococcales</taxon>
        <taxon>Microbacteriaceae</taxon>
        <taxon>Compostimonas</taxon>
    </lineage>
</organism>
<dbReference type="OrthoDB" id="9796191at2"/>
<dbReference type="PROSITE" id="PS51257">
    <property type="entry name" value="PROKAR_LIPOPROTEIN"/>
    <property type="match status" value="1"/>
</dbReference>
<dbReference type="PANTHER" id="PTHR30163:SF8">
    <property type="entry name" value="LYTIC MUREIN TRANSGLYCOSYLASE"/>
    <property type="match status" value="1"/>
</dbReference>
<dbReference type="GO" id="GO:0009253">
    <property type="term" value="P:peptidoglycan catabolic process"/>
    <property type="evidence" value="ECO:0007669"/>
    <property type="project" value="TreeGrafter"/>
</dbReference>